<protein>
    <submittedName>
        <fullName evidence="2">Uncharacterized protein</fullName>
    </submittedName>
</protein>
<dbReference type="AlphaFoldDB" id="A0A2S4VM01"/>
<dbReference type="Proteomes" id="UP000239156">
    <property type="component" value="Unassembled WGS sequence"/>
</dbReference>
<reference evidence="2" key="1">
    <citation type="submission" date="2017-12" db="EMBL/GenBank/DDBJ databases">
        <title>Gene loss provides genomic basis for host adaptation in cereal stripe rust fungi.</title>
        <authorList>
            <person name="Xia C."/>
        </authorList>
    </citation>
    <scope>NUCLEOTIDE SEQUENCE [LARGE SCALE GENOMIC DNA]</scope>
    <source>
        <strain evidence="2">93-210</strain>
    </source>
</reference>
<organism evidence="2 3">
    <name type="scientific">Puccinia striiformis</name>
    <dbReference type="NCBI Taxonomy" id="27350"/>
    <lineage>
        <taxon>Eukaryota</taxon>
        <taxon>Fungi</taxon>
        <taxon>Dikarya</taxon>
        <taxon>Basidiomycota</taxon>
        <taxon>Pucciniomycotina</taxon>
        <taxon>Pucciniomycetes</taxon>
        <taxon>Pucciniales</taxon>
        <taxon>Pucciniaceae</taxon>
        <taxon>Puccinia</taxon>
    </lineage>
</organism>
<dbReference type="EMBL" id="PKSL01000046">
    <property type="protein sequence ID" value="POW10478.1"/>
    <property type="molecule type" value="Genomic_DNA"/>
</dbReference>
<feature type="compositionally biased region" description="Polar residues" evidence="1">
    <location>
        <begin position="103"/>
        <end position="112"/>
    </location>
</feature>
<feature type="compositionally biased region" description="Basic residues" evidence="1">
    <location>
        <begin position="24"/>
        <end position="43"/>
    </location>
</feature>
<dbReference type="VEuPathDB" id="FungiDB:PSHT_08298"/>
<feature type="compositionally biased region" description="Basic and acidic residues" evidence="1">
    <location>
        <begin position="44"/>
        <end position="62"/>
    </location>
</feature>
<feature type="region of interest" description="Disordered" evidence="1">
    <location>
        <begin position="151"/>
        <end position="181"/>
    </location>
</feature>
<evidence type="ECO:0000313" key="3">
    <source>
        <dbReference type="Proteomes" id="UP000239156"/>
    </source>
</evidence>
<gene>
    <name evidence="2" type="ORF">PSTT_06100</name>
</gene>
<keyword evidence="3" id="KW-1185">Reference proteome</keyword>
<dbReference type="VEuPathDB" id="FungiDB:PSTT_06100"/>
<evidence type="ECO:0000256" key="1">
    <source>
        <dbReference type="SAM" id="MobiDB-lite"/>
    </source>
</evidence>
<accession>A0A2S4VM01</accession>
<feature type="compositionally biased region" description="Low complexity" evidence="1">
    <location>
        <begin position="113"/>
        <end position="131"/>
    </location>
</feature>
<feature type="non-terminal residue" evidence="2">
    <location>
        <position position="1"/>
    </location>
</feature>
<feature type="compositionally biased region" description="Low complexity" evidence="1">
    <location>
        <begin position="152"/>
        <end position="169"/>
    </location>
</feature>
<name>A0A2S4VM01_9BASI</name>
<feature type="non-terminal residue" evidence="2">
    <location>
        <position position="263"/>
    </location>
</feature>
<sequence length="263" mass="29479">SLHRFPTNQILLQAQSTAALHILRKQKNLKQPKKNMRSIKGKAARKEEESDSDESFHCRGEPDDLVEGAPVKIEAPEPSNAKEIHVPDDQEYYLYAAGLERMTSPQNRSKQQSPSTPSTRRFRRSSTVCSSDSDITRVGSPLLIIKTGDHISSSSVSETSHVRGPVVEPVKPRRKPRPHWRIDIPLPSQFLGRAYNGSYVSPSQHSKFSIPESPDESPMTESPLRESPPAPTRTSRGRRQGVIFNVNNLPDELKRMALDQDSD</sequence>
<feature type="region of interest" description="Disordered" evidence="1">
    <location>
        <begin position="201"/>
        <end position="247"/>
    </location>
</feature>
<comment type="caution">
    <text evidence="2">The sequence shown here is derived from an EMBL/GenBank/DDBJ whole genome shotgun (WGS) entry which is preliminary data.</text>
</comment>
<feature type="region of interest" description="Disordered" evidence="1">
    <location>
        <begin position="24"/>
        <end position="133"/>
    </location>
</feature>
<proteinExistence type="predicted"/>
<evidence type="ECO:0000313" key="2">
    <source>
        <dbReference type="EMBL" id="POW10478.1"/>
    </source>
</evidence>